<reference evidence="2 3" key="1">
    <citation type="journal article" date="2021" name="Sci. Rep.">
        <title>The distribution of antibiotic resistance genes in chicken gut microbiota commensals.</title>
        <authorList>
            <person name="Juricova H."/>
            <person name="Matiasovicova J."/>
            <person name="Kubasova T."/>
            <person name="Cejkova D."/>
            <person name="Rychlik I."/>
        </authorList>
    </citation>
    <scope>NUCLEOTIDE SEQUENCE [LARGE SCALE GENOMIC DNA]</scope>
    <source>
        <strain evidence="2 3">An801</strain>
    </source>
</reference>
<proteinExistence type="predicted"/>
<feature type="transmembrane region" description="Helical" evidence="1">
    <location>
        <begin position="357"/>
        <end position="378"/>
    </location>
</feature>
<evidence type="ECO:0000256" key="1">
    <source>
        <dbReference type="SAM" id="Phobius"/>
    </source>
</evidence>
<organism evidence="2 3">
    <name type="scientific">Bacteroides mediterraneensis</name>
    <dbReference type="NCBI Taxonomy" id="1841856"/>
    <lineage>
        <taxon>Bacteria</taxon>
        <taxon>Pseudomonadati</taxon>
        <taxon>Bacteroidota</taxon>
        <taxon>Bacteroidia</taxon>
        <taxon>Bacteroidales</taxon>
        <taxon>Bacteroidaceae</taxon>
        <taxon>Bacteroides</taxon>
    </lineage>
</organism>
<feature type="transmembrane region" description="Helical" evidence="1">
    <location>
        <begin position="384"/>
        <end position="402"/>
    </location>
</feature>
<dbReference type="GO" id="GO:0016874">
    <property type="term" value="F:ligase activity"/>
    <property type="evidence" value="ECO:0007669"/>
    <property type="project" value="UniProtKB-KW"/>
</dbReference>
<feature type="transmembrane region" description="Helical" evidence="1">
    <location>
        <begin position="65"/>
        <end position="83"/>
    </location>
</feature>
<feature type="transmembrane region" description="Helical" evidence="1">
    <location>
        <begin position="162"/>
        <end position="185"/>
    </location>
</feature>
<gene>
    <name evidence="2" type="ORF">H6A31_10345</name>
</gene>
<accession>A0ABS2EWK2</accession>
<name>A0ABS2EWK2_9BACE</name>
<dbReference type="Proteomes" id="UP000703295">
    <property type="component" value="Unassembled WGS sequence"/>
</dbReference>
<feature type="transmembrane region" description="Helical" evidence="1">
    <location>
        <begin position="245"/>
        <end position="263"/>
    </location>
</feature>
<sequence>MRFIINQDKYSANIFWKLCNYLILIDTINGFFLLKGVPLPIGQAYKFFLMLFLAYQLVKTRRGQILVTLTICYFLIYINHVNLNNNSNYLSECIILFSKFVIVPWIYVYLIQVKNESSPFTFWNNCINCFRLNITFLCANIFSGLFGIGGHTYEDRIGYKGFLYAVNEVSGFAAVLFSLFLYYIYISHQNSKKVYYLYSVLFLITALLFGTKTMLIIILVSVYYIPHIISPSNKEKRKKNKFTKLIILVLSIVVVIYGGIFIVNEMGFLDRWTYFYQQGGIERVIFSGRDEYWLNAKKEFFSSTLYTQLLGLGKNQTVEMDQFDILLNFGYVGIVIIYSFYFKLIIQAYQCKNKYNISKLIFFVDTLLLGVSCIAGHILFSGLLGPFLGIINSLFNMPNYVVHKKSTLKHKQ</sequence>
<keyword evidence="1" id="KW-0472">Membrane</keyword>
<protein>
    <submittedName>
        <fullName evidence="2">O-antigen ligase family protein</fullName>
    </submittedName>
</protein>
<evidence type="ECO:0000313" key="3">
    <source>
        <dbReference type="Proteomes" id="UP000703295"/>
    </source>
</evidence>
<keyword evidence="1" id="KW-0812">Transmembrane</keyword>
<feature type="transmembrane region" description="Helical" evidence="1">
    <location>
        <begin position="197"/>
        <end position="225"/>
    </location>
</feature>
<comment type="caution">
    <text evidence="2">The sequence shown here is derived from an EMBL/GenBank/DDBJ whole genome shotgun (WGS) entry which is preliminary data.</text>
</comment>
<evidence type="ECO:0000313" key="2">
    <source>
        <dbReference type="EMBL" id="MBM6759072.1"/>
    </source>
</evidence>
<dbReference type="RefSeq" id="WP_204476242.1">
    <property type="nucleotide sequence ID" value="NZ_JACJJW010000028.1"/>
</dbReference>
<feature type="transmembrane region" description="Helical" evidence="1">
    <location>
        <begin position="325"/>
        <end position="345"/>
    </location>
</feature>
<feature type="transmembrane region" description="Helical" evidence="1">
    <location>
        <begin position="89"/>
        <end position="110"/>
    </location>
</feature>
<dbReference type="EMBL" id="JACJJW010000028">
    <property type="protein sequence ID" value="MBM6759072.1"/>
    <property type="molecule type" value="Genomic_DNA"/>
</dbReference>
<feature type="transmembrane region" description="Helical" evidence="1">
    <location>
        <begin position="12"/>
        <end position="34"/>
    </location>
</feature>
<keyword evidence="1" id="KW-1133">Transmembrane helix</keyword>
<keyword evidence="3" id="KW-1185">Reference proteome</keyword>
<keyword evidence="2" id="KW-0436">Ligase</keyword>